<dbReference type="Gramene" id="TraesRN5D0100465600.1">
    <property type="protein sequence ID" value="TraesRN5D0100465600.1"/>
    <property type="gene ID" value="TraesRN5D0100465600"/>
</dbReference>
<dbReference type="AlphaFoldDB" id="A0A3B6MQS6"/>
<keyword evidence="2" id="KW-1185">Reference proteome</keyword>
<dbReference type="Gramene" id="TraesCS5D03G0446100.1">
    <property type="protein sequence ID" value="TraesCS5D03G0446100.1.CDS1"/>
    <property type="gene ID" value="TraesCS5D03G0446100"/>
</dbReference>
<dbReference type="Proteomes" id="UP000019116">
    <property type="component" value="Chromosome 5D"/>
</dbReference>
<sequence length="259" mass="29609">MHGRRGATTCEGRTIDAMSSFRVICVLYHEFTGISGNIGTAKAFVFEERRMGKRGWFVWQQVTHKPQIHLHGMESLHFIGRPSFSLFWSMEDDHSSLLAYNFRWPNEFEIVPLPGHIRGSALRVMDINNTNLVHVVCLQGDNLSIFAQRTYHSTDWVLRKSLQLMEATRELAGHKDEHFRGSTKIVSTSMSSIVFSPAEETWLFSIDFETMEVAKCKYKAHSSTCVAYPCELPWLPALRACIVRCSRRGRGRCSDICIC</sequence>
<reference evidence="1" key="1">
    <citation type="submission" date="2018-08" db="EMBL/GenBank/DDBJ databases">
        <authorList>
            <person name="Rossello M."/>
        </authorList>
    </citation>
    <scope>NUCLEOTIDE SEQUENCE [LARGE SCALE GENOMIC DNA]</scope>
    <source>
        <strain evidence="1">cv. Chinese Spring</strain>
    </source>
</reference>
<dbReference type="OMA" id="CEGRTID"/>
<dbReference type="Gramene" id="TraesCLE_scaffold_078097_01G000100.1">
    <property type="protein sequence ID" value="TraesCLE_scaffold_078097_01G000100.1"/>
    <property type="gene ID" value="TraesCLE_scaffold_078097_01G000100"/>
</dbReference>
<evidence type="ECO:0000313" key="1">
    <source>
        <dbReference type="EnsemblPlants" id="TraesCS5D02G187000.1.cds1"/>
    </source>
</evidence>
<reference evidence="1" key="2">
    <citation type="submission" date="2018-10" db="UniProtKB">
        <authorList>
            <consortium name="EnsemblPlants"/>
        </authorList>
    </citation>
    <scope>IDENTIFICATION</scope>
</reference>
<name>A0A3B6MQS6_WHEAT</name>
<dbReference type="EnsemblPlants" id="TraesCS5D02G187000.1">
    <property type="protein sequence ID" value="TraesCS5D02G187000.1.cds1"/>
    <property type="gene ID" value="TraesCS5D02G187000"/>
</dbReference>
<dbReference type="PANTHER" id="PTHR33207">
    <property type="entry name" value="F-BOX DOMAIN CONTAINING PROTEIN-RELATED"/>
    <property type="match status" value="1"/>
</dbReference>
<evidence type="ECO:0008006" key="3">
    <source>
        <dbReference type="Google" id="ProtNLM"/>
    </source>
</evidence>
<dbReference type="Gramene" id="TraesROB_scaffold_067470_01G000100.1">
    <property type="protein sequence ID" value="TraesROB_scaffold_067470_01G000100.1"/>
    <property type="gene ID" value="TraesROB_scaffold_067470_01G000100"/>
</dbReference>
<protein>
    <recommendedName>
        <fullName evidence="3">F-box associated domain-containing protein</fullName>
    </recommendedName>
</protein>
<organism evidence="1">
    <name type="scientific">Triticum aestivum</name>
    <name type="common">Wheat</name>
    <dbReference type="NCBI Taxonomy" id="4565"/>
    <lineage>
        <taxon>Eukaryota</taxon>
        <taxon>Viridiplantae</taxon>
        <taxon>Streptophyta</taxon>
        <taxon>Embryophyta</taxon>
        <taxon>Tracheophyta</taxon>
        <taxon>Spermatophyta</taxon>
        <taxon>Magnoliopsida</taxon>
        <taxon>Liliopsida</taxon>
        <taxon>Poales</taxon>
        <taxon>Poaceae</taxon>
        <taxon>BOP clade</taxon>
        <taxon>Pooideae</taxon>
        <taxon>Triticodae</taxon>
        <taxon>Triticeae</taxon>
        <taxon>Triticinae</taxon>
        <taxon>Triticum</taxon>
    </lineage>
</organism>
<evidence type="ECO:0000313" key="2">
    <source>
        <dbReference type="Proteomes" id="UP000019116"/>
    </source>
</evidence>
<accession>A0A3B6MQS6</accession>
<dbReference type="OrthoDB" id="657247at2759"/>
<dbReference type="Gramene" id="TraesCS5D02G187000.1">
    <property type="protein sequence ID" value="TraesCS5D02G187000.1.cds1"/>
    <property type="gene ID" value="TraesCS5D02G187000"/>
</dbReference>
<proteinExistence type="predicted"/>
<dbReference type="Gramene" id="TraesCAD_scaffold_124468_01G000100.1">
    <property type="protein sequence ID" value="TraesCAD_scaffold_124468_01G000100.1"/>
    <property type="gene ID" value="TraesCAD_scaffold_124468_01G000100"/>
</dbReference>